<dbReference type="Proteomes" id="UP001620597">
    <property type="component" value="Unassembled WGS sequence"/>
</dbReference>
<evidence type="ECO:0000256" key="9">
    <source>
        <dbReference type="HAMAP-Rule" id="MF_00459"/>
    </source>
</evidence>
<evidence type="ECO:0000256" key="3">
    <source>
        <dbReference type="ARBA" id="ARBA00022519"/>
    </source>
</evidence>
<comment type="subunit">
    <text evidence="9">The complex is composed of six subunits: RnfA, RnfB, RnfC, RnfD, RnfE and RnfG.</text>
</comment>
<evidence type="ECO:0000256" key="5">
    <source>
        <dbReference type="ARBA" id="ARBA00022967"/>
    </source>
</evidence>
<dbReference type="PANTHER" id="PTHR30335:SF0">
    <property type="entry name" value="ION-TRANSLOCATING OXIDOREDUCTASE COMPLEX SUBUNIT A"/>
    <property type="match status" value="1"/>
</dbReference>
<keyword evidence="9" id="KW-1003">Cell membrane</keyword>
<dbReference type="PIRSF" id="PIRSF006102">
    <property type="entry name" value="NQR_DE"/>
    <property type="match status" value="1"/>
</dbReference>
<dbReference type="InterPro" id="IPR050133">
    <property type="entry name" value="NqrDE/RnfAE_oxidrdctase"/>
</dbReference>
<feature type="transmembrane region" description="Helical" evidence="9">
    <location>
        <begin position="165"/>
        <end position="186"/>
    </location>
</feature>
<reference evidence="10 11" key="1">
    <citation type="submission" date="2024-03" db="EMBL/GenBank/DDBJ databases">
        <title>High-quality draft genome sequence of Oceanobacter sp. wDCs-4.</title>
        <authorList>
            <person name="Dong C."/>
        </authorList>
    </citation>
    <scope>NUCLEOTIDE SEQUENCE [LARGE SCALE GENOMIC DNA]</scope>
    <source>
        <strain evidence="11">wDCs-4</strain>
    </source>
</reference>
<dbReference type="Pfam" id="PF02508">
    <property type="entry name" value="Rnf-Nqr"/>
    <property type="match status" value="1"/>
</dbReference>
<feature type="transmembrane region" description="Helical" evidence="9">
    <location>
        <begin position="102"/>
        <end position="121"/>
    </location>
</feature>
<dbReference type="EC" id="7.-.-.-" evidence="9"/>
<feature type="transmembrane region" description="Helical" evidence="9">
    <location>
        <begin position="133"/>
        <end position="153"/>
    </location>
</feature>
<evidence type="ECO:0000256" key="8">
    <source>
        <dbReference type="ARBA" id="ARBA00023136"/>
    </source>
</evidence>
<keyword evidence="4 9" id="KW-0812">Transmembrane</keyword>
<gene>
    <name evidence="10" type="primary">rsxA</name>
    <name evidence="9" type="synonym">rnfA</name>
    <name evidence="10" type="ORF">WG929_11025</name>
</gene>
<keyword evidence="11" id="KW-1185">Reference proteome</keyword>
<comment type="subcellular location">
    <subcellularLocation>
        <location evidence="9">Cell inner membrane</location>
        <topology evidence="9">Multi-pass membrane protein</topology>
    </subcellularLocation>
    <subcellularLocation>
        <location evidence="1">Endomembrane system</location>
        <topology evidence="1">Multi-pass membrane protein</topology>
    </subcellularLocation>
</comment>
<dbReference type="HAMAP" id="MF_00459">
    <property type="entry name" value="RsxA_RnfA"/>
    <property type="match status" value="1"/>
</dbReference>
<comment type="similarity">
    <text evidence="9">Belongs to the NqrDE/RnfAE family.</text>
</comment>
<accession>A0ABW8NJ10</accession>
<keyword evidence="6 9" id="KW-0249">Electron transport</keyword>
<sequence length="190" mass="20497">MEYLLILVSTSLVNNIVLVKFLGLCPLMGVSSNVSAAWGMSLATTFVLTLSALCSWMIEHWLLQPLGIEFLRILSFILIIAAVVQFTEVLIRRASPLLHKALGIYLPLITTNCAVLGVALLNITEQHNLVESLMFGLGSALGFVIVMVMFAGLRERLALANVPELFSGTPISLVTAGSLSLVFMGFSGMI</sequence>
<dbReference type="NCBIfam" id="NF003481">
    <property type="entry name" value="PRK05151.1"/>
    <property type="match status" value="1"/>
</dbReference>
<evidence type="ECO:0000313" key="10">
    <source>
        <dbReference type="EMBL" id="MFK4752942.1"/>
    </source>
</evidence>
<dbReference type="InterPro" id="IPR003667">
    <property type="entry name" value="NqrDE/RnfAE"/>
</dbReference>
<evidence type="ECO:0000256" key="6">
    <source>
        <dbReference type="ARBA" id="ARBA00022982"/>
    </source>
</evidence>
<dbReference type="PANTHER" id="PTHR30335">
    <property type="entry name" value="INTEGRAL MEMBRANE PROTEIN OF SOXR-REDUCING COMPLEX"/>
    <property type="match status" value="1"/>
</dbReference>
<evidence type="ECO:0000256" key="7">
    <source>
        <dbReference type="ARBA" id="ARBA00022989"/>
    </source>
</evidence>
<keyword evidence="8 9" id="KW-0472">Membrane</keyword>
<organism evidence="10 11">
    <name type="scientific">Oceanobacter antarcticus</name>
    <dbReference type="NCBI Taxonomy" id="3133425"/>
    <lineage>
        <taxon>Bacteria</taxon>
        <taxon>Pseudomonadati</taxon>
        <taxon>Pseudomonadota</taxon>
        <taxon>Gammaproteobacteria</taxon>
        <taxon>Oceanospirillales</taxon>
        <taxon>Oceanospirillaceae</taxon>
        <taxon>Oceanobacter</taxon>
    </lineage>
</organism>
<evidence type="ECO:0000256" key="4">
    <source>
        <dbReference type="ARBA" id="ARBA00022692"/>
    </source>
</evidence>
<evidence type="ECO:0000256" key="1">
    <source>
        <dbReference type="ARBA" id="ARBA00004127"/>
    </source>
</evidence>
<keyword evidence="3 9" id="KW-0997">Cell inner membrane</keyword>
<feature type="transmembrane region" description="Helical" evidence="9">
    <location>
        <begin position="6"/>
        <end position="25"/>
    </location>
</feature>
<dbReference type="RefSeq" id="WP_369855511.1">
    <property type="nucleotide sequence ID" value="NZ_JBBKTX010000012.1"/>
</dbReference>
<evidence type="ECO:0000313" key="11">
    <source>
        <dbReference type="Proteomes" id="UP001620597"/>
    </source>
</evidence>
<proteinExistence type="inferred from homology"/>
<evidence type="ECO:0000256" key="2">
    <source>
        <dbReference type="ARBA" id="ARBA00022448"/>
    </source>
</evidence>
<dbReference type="EMBL" id="JBBKTX010000012">
    <property type="protein sequence ID" value="MFK4752942.1"/>
    <property type="molecule type" value="Genomic_DNA"/>
</dbReference>
<dbReference type="InterPro" id="IPR011293">
    <property type="entry name" value="Ion_transpt_RnfA/RsxA"/>
</dbReference>
<protein>
    <recommendedName>
        <fullName evidence="9">Ion-translocating oxidoreductase complex subunit A</fullName>
        <ecNumber evidence="9">7.-.-.-</ecNumber>
    </recommendedName>
    <alternativeName>
        <fullName evidence="9">Rnf electron transport complex subunit A</fullName>
    </alternativeName>
</protein>
<keyword evidence="7 9" id="KW-1133">Transmembrane helix</keyword>
<name>A0ABW8NJ10_9GAMM</name>
<comment type="caution">
    <text evidence="10">The sequence shown here is derived from an EMBL/GenBank/DDBJ whole genome shotgun (WGS) entry which is preliminary data.</text>
</comment>
<keyword evidence="2 9" id="KW-0813">Transport</keyword>
<dbReference type="NCBIfam" id="TIGR01943">
    <property type="entry name" value="rnfA"/>
    <property type="match status" value="1"/>
</dbReference>
<feature type="transmembrane region" description="Helical" evidence="9">
    <location>
        <begin position="37"/>
        <end position="58"/>
    </location>
</feature>
<comment type="function">
    <text evidence="9">Part of a membrane-bound complex that couples electron transfer with translocation of ions across the membrane.</text>
</comment>
<feature type="transmembrane region" description="Helical" evidence="9">
    <location>
        <begin position="70"/>
        <end position="90"/>
    </location>
</feature>
<keyword evidence="5 9" id="KW-1278">Translocase</keyword>